<evidence type="ECO:0000259" key="7">
    <source>
        <dbReference type="PROSITE" id="PS51900"/>
    </source>
</evidence>
<evidence type="ECO:0000313" key="9">
    <source>
        <dbReference type="Proteomes" id="UP000710385"/>
    </source>
</evidence>
<dbReference type="InterPro" id="IPR050090">
    <property type="entry name" value="Tyrosine_recombinase_XerCD"/>
</dbReference>
<comment type="caution">
    <text evidence="8">The sequence shown here is derived from an EMBL/GenBank/DDBJ whole genome shotgun (WGS) entry which is preliminary data.</text>
</comment>
<proteinExistence type="inferred from homology"/>
<keyword evidence="4" id="KW-0233">DNA recombination</keyword>
<dbReference type="InterPro" id="IPR044068">
    <property type="entry name" value="CB"/>
</dbReference>
<dbReference type="InterPro" id="IPR013762">
    <property type="entry name" value="Integrase-like_cat_sf"/>
</dbReference>
<evidence type="ECO:0000256" key="3">
    <source>
        <dbReference type="ARBA" id="ARBA00023125"/>
    </source>
</evidence>
<name>A0A928Y583_UNCKA</name>
<dbReference type="GO" id="GO:0003677">
    <property type="term" value="F:DNA binding"/>
    <property type="evidence" value="ECO:0007669"/>
    <property type="project" value="UniProtKB-UniRule"/>
</dbReference>
<organism evidence="8 9">
    <name type="scientific">candidate division WWE3 bacterium</name>
    <dbReference type="NCBI Taxonomy" id="2053526"/>
    <lineage>
        <taxon>Bacteria</taxon>
        <taxon>Katanobacteria</taxon>
    </lineage>
</organism>
<evidence type="ECO:0000256" key="5">
    <source>
        <dbReference type="PROSITE-ProRule" id="PRU01248"/>
    </source>
</evidence>
<evidence type="ECO:0000256" key="2">
    <source>
        <dbReference type="ARBA" id="ARBA00022908"/>
    </source>
</evidence>
<dbReference type="Gene3D" id="1.10.443.10">
    <property type="entry name" value="Intergrase catalytic core"/>
    <property type="match status" value="1"/>
</dbReference>
<dbReference type="Proteomes" id="UP000710385">
    <property type="component" value="Unassembled WGS sequence"/>
</dbReference>
<dbReference type="PROSITE" id="PS51900">
    <property type="entry name" value="CB"/>
    <property type="match status" value="1"/>
</dbReference>
<gene>
    <name evidence="8" type="ORF">HS096_00525</name>
</gene>
<comment type="similarity">
    <text evidence="1">Belongs to the 'phage' integrase family.</text>
</comment>
<dbReference type="PANTHER" id="PTHR30349">
    <property type="entry name" value="PHAGE INTEGRASE-RELATED"/>
    <property type="match status" value="1"/>
</dbReference>
<dbReference type="InterPro" id="IPR011010">
    <property type="entry name" value="DNA_brk_join_enz"/>
</dbReference>
<dbReference type="PANTHER" id="PTHR30349:SF64">
    <property type="entry name" value="PROPHAGE INTEGRASE INTD-RELATED"/>
    <property type="match status" value="1"/>
</dbReference>
<evidence type="ECO:0000259" key="6">
    <source>
        <dbReference type="PROSITE" id="PS51898"/>
    </source>
</evidence>
<dbReference type="Pfam" id="PF13495">
    <property type="entry name" value="Phage_int_SAM_4"/>
    <property type="match status" value="1"/>
</dbReference>
<protein>
    <submittedName>
        <fullName evidence="8">Tyrosine-type recombinase/integrase</fullName>
    </submittedName>
</protein>
<feature type="domain" description="Tyr recombinase" evidence="6">
    <location>
        <begin position="100"/>
        <end position="272"/>
    </location>
</feature>
<evidence type="ECO:0000256" key="4">
    <source>
        <dbReference type="ARBA" id="ARBA00023172"/>
    </source>
</evidence>
<dbReference type="Pfam" id="PF00589">
    <property type="entry name" value="Phage_integrase"/>
    <property type="match status" value="1"/>
</dbReference>
<evidence type="ECO:0000256" key="1">
    <source>
        <dbReference type="ARBA" id="ARBA00008857"/>
    </source>
</evidence>
<dbReference type="InterPro" id="IPR002104">
    <property type="entry name" value="Integrase_catalytic"/>
</dbReference>
<sequence>MEYMRDLYIQNTAKELMARGYSKNTIRAYCSALRAFFQCSGEDCIARGNAAIRPFIARLIEQGAAAQTVNLHAQAIKFLYRHVVRSPIHIEIPAVRRPARLPVVLSRDEVERLIAQPKNPKHRLLLAVAYGSGLRVSEVVRLRVQDVDCGGRTIMIRQSKGNKDRLTVLSQKCISQLACLIMGKSSDAWVFESERGGMLSSRAAQKIFERALRQAGILKNASFHSLRHSFATHILENGVDMRYVQELLGHRNIRTTERYTHVTNPALRNIASPL</sequence>
<dbReference type="GO" id="GO:0006310">
    <property type="term" value="P:DNA recombination"/>
    <property type="evidence" value="ECO:0007669"/>
    <property type="project" value="UniProtKB-KW"/>
</dbReference>
<dbReference type="InterPro" id="IPR010998">
    <property type="entry name" value="Integrase_recombinase_N"/>
</dbReference>
<dbReference type="Gene3D" id="1.10.150.130">
    <property type="match status" value="1"/>
</dbReference>
<dbReference type="InterPro" id="IPR004107">
    <property type="entry name" value="Integrase_SAM-like_N"/>
</dbReference>
<reference evidence="8" key="1">
    <citation type="submission" date="2020-05" db="EMBL/GenBank/DDBJ databases">
        <title>High-Quality Genomes of Partial-Nitritation/Anammox System by Hierarchical Clustering Based Hybrid Assembly.</title>
        <authorList>
            <person name="Liu L."/>
            <person name="Wang Y."/>
            <person name="Che Y."/>
            <person name="Chen Y."/>
            <person name="Xia Y."/>
            <person name="Luo R."/>
            <person name="Cheng S.H."/>
            <person name="Zheng C."/>
            <person name="Zhang T."/>
        </authorList>
    </citation>
    <scope>NUCLEOTIDE SEQUENCE</scope>
    <source>
        <strain evidence="8">H1_PAT1</strain>
    </source>
</reference>
<keyword evidence="3 5" id="KW-0238">DNA-binding</keyword>
<dbReference type="AlphaFoldDB" id="A0A928Y583"/>
<evidence type="ECO:0000313" key="8">
    <source>
        <dbReference type="EMBL" id="MBE7524873.1"/>
    </source>
</evidence>
<dbReference type="PROSITE" id="PS51898">
    <property type="entry name" value="TYR_RECOMBINASE"/>
    <property type="match status" value="1"/>
</dbReference>
<keyword evidence="2" id="KW-0229">DNA integration</keyword>
<dbReference type="EMBL" id="JABTTY010000001">
    <property type="protein sequence ID" value="MBE7524873.1"/>
    <property type="molecule type" value="Genomic_DNA"/>
</dbReference>
<dbReference type="GO" id="GO:0015074">
    <property type="term" value="P:DNA integration"/>
    <property type="evidence" value="ECO:0007669"/>
    <property type="project" value="UniProtKB-KW"/>
</dbReference>
<feature type="domain" description="Core-binding (CB)" evidence="7">
    <location>
        <begin position="1"/>
        <end position="84"/>
    </location>
</feature>
<dbReference type="SUPFAM" id="SSF56349">
    <property type="entry name" value="DNA breaking-rejoining enzymes"/>
    <property type="match status" value="1"/>
</dbReference>
<accession>A0A928Y583</accession>